<dbReference type="WBParaSite" id="nOo.2.0.1.t07216-RA">
    <property type="protein sequence ID" value="nOo.2.0.1.t07216-RA"/>
    <property type="gene ID" value="nOo.2.0.1.g07216"/>
</dbReference>
<dbReference type="STRING" id="42157.A0A182EGJ4"/>
<dbReference type="GO" id="GO:0005524">
    <property type="term" value="F:ATP binding"/>
    <property type="evidence" value="ECO:0007669"/>
    <property type="project" value="UniProtKB-UniRule"/>
</dbReference>
<keyword evidence="1" id="KW-0547">Nucleotide-binding</keyword>
<dbReference type="InterPro" id="IPR050235">
    <property type="entry name" value="CK1_Ser-Thr_kinase"/>
</dbReference>
<dbReference type="PANTHER" id="PTHR11909">
    <property type="entry name" value="CASEIN KINASE-RELATED"/>
    <property type="match status" value="1"/>
</dbReference>
<dbReference type="InterPro" id="IPR011009">
    <property type="entry name" value="Kinase-like_dom_sf"/>
</dbReference>
<dbReference type="Gene3D" id="1.10.510.10">
    <property type="entry name" value="Transferase(Phosphotransferase) domain 1"/>
    <property type="match status" value="1"/>
</dbReference>
<evidence type="ECO:0000259" key="3">
    <source>
        <dbReference type="PROSITE" id="PS50011"/>
    </source>
</evidence>
<name>A0A182EGJ4_ONCOC</name>
<evidence type="ECO:0000256" key="1">
    <source>
        <dbReference type="PROSITE-ProRule" id="PRU10141"/>
    </source>
</evidence>
<keyword evidence="1" id="KW-0067">ATP-binding</keyword>
<dbReference type="OrthoDB" id="10020333at2759"/>
<proteinExistence type="predicted"/>
<gene>
    <name evidence="4" type="ORF">NOO_LOCUS7216</name>
</gene>
<evidence type="ECO:0000313" key="4">
    <source>
        <dbReference type="EMBL" id="VDK85410.1"/>
    </source>
</evidence>
<reference evidence="4 5" key="2">
    <citation type="submission" date="2018-08" db="EMBL/GenBank/DDBJ databases">
        <authorList>
            <person name="Laetsch R D."/>
            <person name="Stevens L."/>
            <person name="Kumar S."/>
            <person name="Blaxter L. M."/>
        </authorList>
    </citation>
    <scope>NUCLEOTIDE SEQUENCE [LARGE SCALE GENOMIC DNA]</scope>
</reference>
<accession>A0A182EGJ4</accession>
<dbReference type="AlphaFoldDB" id="A0A182EGJ4"/>
<feature type="binding site" evidence="1">
    <location>
        <position position="108"/>
    </location>
    <ligand>
        <name>ATP</name>
        <dbReference type="ChEBI" id="CHEBI:30616"/>
    </ligand>
</feature>
<evidence type="ECO:0000313" key="5">
    <source>
        <dbReference type="Proteomes" id="UP000271087"/>
    </source>
</evidence>
<protein>
    <submittedName>
        <fullName evidence="6">Protein kinase domain-containing protein</fullName>
    </submittedName>
</protein>
<dbReference type="PROSITE" id="PS00107">
    <property type="entry name" value="PROTEIN_KINASE_ATP"/>
    <property type="match status" value="1"/>
</dbReference>
<dbReference type="GO" id="GO:0004672">
    <property type="term" value="F:protein kinase activity"/>
    <property type="evidence" value="ECO:0007669"/>
    <property type="project" value="InterPro"/>
</dbReference>
<dbReference type="PROSITE" id="PS50011">
    <property type="entry name" value="PROTEIN_KINASE_DOM"/>
    <property type="match status" value="1"/>
</dbReference>
<evidence type="ECO:0000313" key="6">
    <source>
        <dbReference type="WBParaSite" id="nOo.2.0.1.t07216-RA"/>
    </source>
</evidence>
<dbReference type="InterPro" id="IPR017441">
    <property type="entry name" value="Protein_kinase_ATP_BS"/>
</dbReference>
<dbReference type="EMBL" id="UYRW01002492">
    <property type="protein sequence ID" value="VDK85410.1"/>
    <property type="molecule type" value="Genomic_DNA"/>
</dbReference>
<sequence>MRSTVMKKAMLSKMPITKKQRNVGINYVYEEFLLSLELYVRADEQTYFPMAPVLHDHEKLSLEYFPEEGSSFQGKIAEYKVIKLLGKGGFGAVFQVQSSTDNKMYAAKLESYEHSRRVLLMDCLVLRGAEMLKSPHFCKIFELGKVEGKFRFIIITMLGPSLHVLRTFQPGNHFSLGTALRFAQQSLEALQDMHSIGFLHRDVKPSNFGVGRPETNDFHIVYIFDFGLARQFATRDKDCRIPRKTAPFRGTPRYASLNSHRRRDQSPKDDIESWFYMIVEWTVGVLPWKQFRNQDRDKIMLMKEQSRESGGVDLFLEGCPLPHYRMILQYIDNLQYTSIPDYGYIYFLLKHIAKKNRISPNEPLDHDPEHPYAGTETPPSCLPHGVLISTIQNQQNKEDIDKK</sequence>
<dbReference type="Pfam" id="PF00069">
    <property type="entry name" value="Pkinase"/>
    <property type="match status" value="1"/>
</dbReference>
<dbReference type="Proteomes" id="UP000271087">
    <property type="component" value="Unassembled WGS sequence"/>
</dbReference>
<dbReference type="SMART" id="SM00220">
    <property type="entry name" value="S_TKc"/>
    <property type="match status" value="1"/>
</dbReference>
<feature type="domain" description="Protein kinase" evidence="3">
    <location>
        <begin position="79"/>
        <end position="373"/>
    </location>
</feature>
<keyword evidence="5" id="KW-1185">Reference proteome</keyword>
<evidence type="ECO:0000256" key="2">
    <source>
        <dbReference type="SAM" id="MobiDB-lite"/>
    </source>
</evidence>
<feature type="region of interest" description="Disordered" evidence="2">
    <location>
        <begin position="360"/>
        <end position="379"/>
    </location>
</feature>
<reference evidence="6" key="1">
    <citation type="submission" date="2016-06" db="UniProtKB">
        <authorList>
            <consortium name="WormBaseParasite"/>
        </authorList>
    </citation>
    <scope>IDENTIFICATION</scope>
</reference>
<dbReference type="SUPFAM" id="SSF56112">
    <property type="entry name" value="Protein kinase-like (PK-like)"/>
    <property type="match status" value="1"/>
</dbReference>
<organism evidence="6">
    <name type="scientific">Onchocerca ochengi</name>
    <name type="common">Filarial nematode worm</name>
    <dbReference type="NCBI Taxonomy" id="42157"/>
    <lineage>
        <taxon>Eukaryota</taxon>
        <taxon>Metazoa</taxon>
        <taxon>Ecdysozoa</taxon>
        <taxon>Nematoda</taxon>
        <taxon>Chromadorea</taxon>
        <taxon>Rhabditida</taxon>
        <taxon>Spirurina</taxon>
        <taxon>Spiruromorpha</taxon>
        <taxon>Filarioidea</taxon>
        <taxon>Onchocercidae</taxon>
        <taxon>Onchocerca</taxon>
    </lineage>
</organism>
<dbReference type="InterPro" id="IPR000719">
    <property type="entry name" value="Prot_kinase_dom"/>
</dbReference>